<dbReference type="Gene3D" id="3.40.50.11970">
    <property type="match status" value="1"/>
</dbReference>
<proteinExistence type="predicted"/>
<protein>
    <recommendedName>
        <fullName evidence="3">Clostripain</fullName>
    </recommendedName>
</protein>
<keyword evidence="2" id="KW-1185">Reference proteome</keyword>
<gene>
    <name evidence="1" type="ORF">CCAND38_460030</name>
</gene>
<accession>A0A0B7I715</accession>
<organism evidence="1 2">
    <name type="scientific">Capnocytophaga canis</name>
    <dbReference type="NCBI Taxonomy" id="1848903"/>
    <lineage>
        <taxon>Bacteria</taxon>
        <taxon>Pseudomonadati</taxon>
        <taxon>Bacteroidota</taxon>
        <taxon>Flavobacteriia</taxon>
        <taxon>Flavobacteriales</taxon>
        <taxon>Flavobacteriaceae</taxon>
        <taxon>Capnocytophaga</taxon>
    </lineage>
</organism>
<evidence type="ECO:0008006" key="3">
    <source>
        <dbReference type="Google" id="ProtNLM"/>
    </source>
</evidence>
<dbReference type="PANTHER" id="PTHR37835:SF1">
    <property type="entry name" value="ALPHA-CLOSTRIPAIN"/>
    <property type="match status" value="1"/>
</dbReference>
<dbReference type="Proteomes" id="UP000045051">
    <property type="component" value="Unassembled WGS sequence"/>
</dbReference>
<evidence type="ECO:0000313" key="1">
    <source>
        <dbReference type="EMBL" id="CEN47706.1"/>
    </source>
</evidence>
<dbReference type="Pfam" id="PF03415">
    <property type="entry name" value="Peptidase_C11"/>
    <property type="match status" value="1"/>
</dbReference>
<dbReference type="EMBL" id="CDOI01000158">
    <property type="protein sequence ID" value="CEN47706.1"/>
    <property type="molecule type" value="Genomic_DNA"/>
</dbReference>
<dbReference type="AlphaFoldDB" id="A0A0B7I715"/>
<dbReference type="PROSITE" id="PS51257">
    <property type="entry name" value="PROKAR_LIPOPROTEIN"/>
    <property type="match status" value="1"/>
</dbReference>
<reference evidence="1 2" key="1">
    <citation type="submission" date="2015-01" db="EMBL/GenBank/DDBJ databases">
        <authorList>
            <person name="Xiang T."/>
            <person name="Song Y."/>
            <person name="Huang L."/>
            <person name="Wang B."/>
            <person name="Wu P."/>
        </authorList>
    </citation>
    <scope>NUCLEOTIDE SEQUENCE [LARGE SCALE GENOMIC DNA]</scope>
    <source>
        <strain evidence="1 2">CcD38</strain>
    </source>
</reference>
<dbReference type="PANTHER" id="PTHR37835">
    <property type="entry name" value="ALPHA-CLOSTRIPAIN"/>
    <property type="match status" value="1"/>
</dbReference>
<dbReference type="InterPro" id="IPR005077">
    <property type="entry name" value="Peptidase_C11"/>
</dbReference>
<name>A0A0B7I715_9FLAO</name>
<evidence type="ECO:0000313" key="2">
    <source>
        <dbReference type="Proteomes" id="UP000045051"/>
    </source>
</evidence>
<sequence length="408" mass="46730">MEVKYLNNMGSRFYIKTLVALLQVFVLVGCNKDEITGLTSLQKDKALFVYMIADNDLDFYATANINEMEAFIAENPDKGSIYVYIDRAKNRKTAHPLLYQISADTTAQINSKILKVYPEKDSSNEVVFKEVLNKVITLTTAKNEKIRGLVLWSHGSAWLPKSSLLASNRATAVKSFGVDQTATEDTAINSEMDIRKLAKSLVNYHFDFLLFDACFMASIEVFYELKNSFDYIIASPTEVLATGFPYKDILIDMLENTVNYNNISKKYVSHFKQKQGILQSAAVTTIKTSELKNFAYLFNKCLSQQTEKIDTTKWLQYDQEGSDYLFDMGDFLNHLQPNQTEIELSKQFEKLIVCYDHTSYFFNKIPLEKSTGVSIFVPNKIDNTNEVYDFYKTLSWNNAVNMVNYIHD</sequence>